<evidence type="ECO:0000256" key="7">
    <source>
        <dbReference type="ARBA" id="ARBA00022833"/>
    </source>
</evidence>
<dbReference type="InterPro" id="IPR001478">
    <property type="entry name" value="PDZ"/>
</dbReference>
<protein>
    <recommendedName>
        <fullName evidence="11">Zinc metalloprotease</fullName>
        <ecNumber evidence="11">3.4.24.-</ecNumber>
    </recommendedName>
</protein>
<dbReference type="PANTHER" id="PTHR42837:SF2">
    <property type="entry name" value="MEMBRANE METALLOPROTEASE ARASP2, CHLOROPLASTIC-RELATED"/>
    <property type="match status" value="1"/>
</dbReference>
<dbReference type="InterPro" id="IPR004387">
    <property type="entry name" value="Pept_M50_Zn"/>
</dbReference>
<evidence type="ECO:0000256" key="9">
    <source>
        <dbReference type="ARBA" id="ARBA00023049"/>
    </source>
</evidence>
<feature type="domain" description="PDZ" evidence="12">
    <location>
        <begin position="109"/>
        <end position="192"/>
    </location>
</feature>
<dbReference type="Proteomes" id="UP000286402">
    <property type="component" value="Unassembled WGS sequence"/>
</dbReference>
<accession>A0A420GAZ2</accession>
<evidence type="ECO:0000256" key="2">
    <source>
        <dbReference type="ARBA" id="ARBA00004141"/>
    </source>
</evidence>
<organism evidence="13 14">
    <name type="scientific">Sphingobacterium siyangense</name>
    <dbReference type="NCBI Taxonomy" id="459529"/>
    <lineage>
        <taxon>Bacteria</taxon>
        <taxon>Pseudomonadati</taxon>
        <taxon>Bacteroidota</taxon>
        <taxon>Sphingobacteriia</taxon>
        <taxon>Sphingobacteriales</taxon>
        <taxon>Sphingobacteriaceae</taxon>
        <taxon>Sphingobacterium</taxon>
    </lineage>
</organism>
<dbReference type="Pfam" id="PF17820">
    <property type="entry name" value="PDZ_6"/>
    <property type="match status" value="1"/>
</dbReference>
<dbReference type="RefSeq" id="WP_120332697.1">
    <property type="nucleotide sequence ID" value="NZ_MCAQ01000001.1"/>
</dbReference>
<evidence type="ECO:0000256" key="1">
    <source>
        <dbReference type="ARBA" id="ARBA00001947"/>
    </source>
</evidence>
<evidence type="ECO:0000256" key="6">
    <source>
        <dbReference type="ARBA" id="ARBA00022801"/>
    </source>
</evidence>
<keyword evidence="7 11" id="KW-0862">Zinc</keyword>
<dbReference type="SUPFAM" id="SSF50156">
    <property type="entry name" value="PDZ domain-like"/>
    <property type="match status" value="2"/>
</dbReference>
<keyword evidence="5 11" id="KW-0812">Transmembrane</keyword>
<evidence type="ECO:0000256" key="5">
    <source>
        <dbReference type="ARBA" id="ARBA00022692"/>
    </source>
</evidence>
<comment type="subcellular location">
    <subcellularLocation>
        <location evidence="2">Membrane</location>
        <topology evidence="2">Multi-pass membrane protein</topology>
    </subcellularLocation>
</comment>
<dbReference type="GO" id="GO:0016020">
    <property type="term" value="C:membrane"/>
    <property type="evidence" value="ECO:0007669"/>
    <property type="project" value="UniProtKB-SubCell"/>
</dbReference>
<dbReference type="NCBIfam" id="TIGR00054">
    <property type="entry name" value="RIP metalloprotease RseP"/>
    <property type="match status" value="1"/>
</dbReference>
<sequence>MGVLIMVGQVILGLSILIVLHELGHFLAARAFGIKVEKFYLFFDAWGVKLFKFNYKGCEYGIGWLPLGGYVKIAGMIDESMDTEQLKGEPQPWEFRSKPAWQRLIVMLGGIIVNIVVGVVVFWMLTFKMGNTDIKMDQLVNGIVPGSIGESIGLKAGDKVISIDGHRIENYSELISSKVLMGGVTLAVDRAGKTEDIKVPADLLNTLSDKKGEKFIEPRVKTTSVAEVSPGSAASKMGFVKGDSIIAVNGAQVPFFDEFKAQIKANINKAVAIKVLRKGTEVSLQGNVPADAMLGIGINRDYSIKSFTTQYSLMEAFPIGAKKAFTVITDNAKGFGKIFKGEVRADKALSGPIGIATLFGTEVDWIRFWSLVGMLSMALAFMNLLPIPALDGGHVLFLLVEMIQGKPLSEKFLEKAQMVGFFILLALMVFIFGNDIFKLFK</sequence>
<dbReference type="InterPro" id="IPR008915">
    <property type="entry name" value="Peptidase_M50"/>
</dbReference>
<evidence type="ECO:0000256" key="11">
    <source>
        <dbReference type="RuleBase" id="RU362031"/>
    </source>
</evidence>
<dbReference type="GO" id="GO:0006508">
    <property type="term" value="P:proteolysis"/>
    <property type="evidence" value="ECO:0007669"/>
    <property type="project" value="UniProtKB-KW"/>
</dbReference>
<keyword evidence="9 11" id="KW-0482">Metalloprotease</keyword>
<feature type="domain" description="PDZ" evidence="12">
    <location>
        <begin position="201"/>
        <end position="279"/>
    </location>
</feature>
<keyword evidence="14" id="KW-1185">Reference proteome</keyword>
<evidence type="ECO:0000313" key="13">
    <source>
        <dbReference type="EMBL" id="RKF42370.1"/>
    </source>
</evidence>
<dbReference type="PANTHER" id="PTHR42837">
    <property type="entry name" value="REGULATOR OF SIGMA-E PROTEASE RSEP"/>
    <property type="match status" value="1"/>
</dbReference>
<feature type="transmembrane region" description="Helical" evidence="11">
    <location>
        <begin position="104"/>
        <end position="126"/>
    </location>
</feature>
<gene>
    <name evidence="13" type="ORF">BCY89_02520</name>
</gene>
<dbReference type="SMART" id="SM00228">
    <property type="entry name" value="PDZ"/>
    <property type="match status" value="2"/>
</dbReference>
<dbReference type="InterPro" id="IPR036034">
    <property type="entry name" value="PDZ_sf"/>
</dbReference>
<comment type="caution">
    <text evidence="13">The sequence shown here is derived from an EMBL/GenBank/DDBJ whole genome shotgun (WGS) entry which is preliminary data.</text>
</comment>
<reference evidence="13 14" key="1">
    <citation type="submission" date="2016-07" db="EMBL/GenBank/DDBJ databases">
        <title>Genome analysis of Sphingobacterium siyangense T12B17.</title>
        <authorList>
            <person name="Xu D."/>
            <person name="Su Y."/>
            <person name="Zheng S."/>
        </authorList>
    </citation>
    <scope>NUCLEOTIDE SEQUENCE [LARGE SCALE GENOMIC DNA]</scope>
    <source>
        <strain evidence="13 14">T12B17</strain>
    </source>
</reference>
<keyword evidence="10 11" id="KW-0472">Membrane</keyword>
<feature type="transmembrane region" description="Helical" evidence="11">
    <location>
        <begin position="368"/>
        <end position="389"/>
    </location>
</feature>
<dbReference type="CDD" id="cd06163">
    <property type="entry name" value="S2P-M50_PDZ_RseP-like"/>
    <property type="match status" value="2"/>
</dbReference>
<dbReference type="EMBL" id="MCAQ01000001">
    <property type="protein sequence ID" value="RKF42370.1"/>
    <property type="molecule type" value="Genomic_DNA"/>
</dbReference>
<evidence type="ECO:0000259" key="12">
    <source>
        <dbReference type="SMART" id="SM00228"/>
    </source>
</evidence>
<name>A0A420GAZ2_9SPHI</name>
<dbReference type="GO" id="GO:0004222">
    <property type="term" value="F:metalloendopeptidase activity"/>
    <property type="evidence" value="ECO:0007669"/>
    <property type="project" value="InterPro"/>
</dbReference>
<dbReference type="EC" id="3.4.24.-" evidence="11"/>
<feature type="transmembrane region" description="Helical" evidence="11">
    <location>
        <begin position="418"/>
        <end position="437"/>
    </location>
</feature>
<dbReference type="InterPro" id="IPR041489">
    <property type="entry name" value="PDZ_6"/>
</dbReference>
<comment type="similarity">
    <text evidence="3 11">Belongs to the peptidase M50B family.</text>
</comment>
<proteinExistence type="inferred from homology"/>
<dbReference type="GO" id="GO:0046872">
    <property type="term" value="F:metal ion binding"/>
    <property type="evidence" value="ECO:0007669"/>
    <property type="project" value="UniProtKB-KW"/>
</dbReference>
<keyword evidence="8 11" id="KW-1133">Transmembrane helix</keyword>
<evidence type="ECO:0000256" key="3">
    <source>
        <dbReference type="ARBA" id="ARBA00007931"/>
    </source>
</evidence>
<dbReference type="AlphaFoldDB" id="A0A420GAZ2"/>
<keyword evidence="11" id="KW-0479">Metal-binding</keyword>
<evidence type="ECO:0000313" key="14">
    <source>
        <dbReference type="Proteomes" id="UP000286402"/>
    </source>
</evidence>
<keyword evidence="6 11" id="KW-0378">Hydrolase</keyword>
<comment type="cofactor">
    <cofactor evidence="1 11">
        <name>Zn(2+)</name>
        <dbReference type="ChEBI" id="CHEBI:29105"/>
    </cofactor>
</comment>
<keyword evidence="4 13" id="KW-0645">Protease</keyword>
<dbReference type="Pfam" id="PF02163">
    <property type="entry name" value="Peptidase_M50"/>
    <property type="match status" value="1"/>
</dbReference>
<evidence type="ECO:0000256" key="10">
    <source>
        <dbReference type="ARBA" id="ARBA00023136"/>
    </source>
</evidence>
<evidence type="ECO:0000256" key="4">
    <source>
        <dbReference type="ARBA" id="ARBA00022670"/>
    </source>
</evidence>
<dbReference type="Gene3D" id="2.30.42.10">
    <property type="match status" value="2"/>
</dbReference>
<evidence type="ECO:0000256" key="8">
    <source>
        <dbReference type="ARBA" id="ARBA00022989"/>
    </source>
</evidence>